<evidence type="ECO:0000256" key="7">
    <source>
        <dbReference type="ARBA" id="ARBA00023136"/>
    </source>
</evidence>
<dbReference type="RefSeq" id="WP_200233058.1">
    <property type="nucleotide sequence ID" value="NZ_NRRV01000001.1"/>
</dbReference>
<evidence type="ECO:0000256" key="4">
    <source>
        <dbReference type="ARBA" id="ARBA00022452"/>
    </source>
</evidence>
<feature type="domain" description="Bacterial surface antigen (D15)" evidence="12">
    <location>
        <begin position="314"/>
        <end position="592"/>
    </location>
</feature>
<feature type="domain" description="TamA POTRA" evidence="13">
    <location>
        <begin position="40"/>
        <end position="121"/>
    </location>
</feature>
<feature type="signal peptide" evidence="11">
    <location>
        <begin position="1"/>
        <end position="35"/>
    </location>
</feature>
<reference evidence="14 15" key="1">
    <citation type="journal article" date="2020" name="Microorganisms">
        <title>Osmotic Adaptation and Compatible Solute Biosynthesis of Phototrophic Bacteria as Revealed from Genome Analyses.</title>
        <authorList>
            <person name="Imhoff J.F."/>
            <person name="Rahn T."/>
            <person name="Kunzel S."/>
            <person name="Keller A."/>
            <person name="Neulinger S.C."/>
        </authorList>
    </citation>
    <scope>NUCLEOTIDE SEQUENCE [LARGE SCALE GENOMIC DNA]</scope>
    <source>
        <strain evidence="14 15">DSM 6210</strain>
    </source>
</reference>
<comment type="caution">
    <text evidence="14">The sequence shown here is derived from an EMBL/GenBank/DDBJ whole genome shotgun (WGS) entry which is preliminary data.</text>
</comment>
<keyword evidence="6 11" id="KW-0732">Signal</keyword>
<sequence>MRATARKRWCVFRRRRWRWSALLCVGALLASPAVAAPSLKVEVSGLEGQQEKNVLALLAIHQEQSDSELTVPRLLALYRRAPEQIRDALAPFGLYRVEIEDRLVRPEEPDGRWVASFRIDPGEPVKIASVDYRIIGPGAGDPAFPKAFPMQPGDVLLHADYDKAKGEITTIASAQGYLDAELKRHLVLIDPVAYDAHIELHLDTGPRWYFGPVSFEQDLLAEDYLEKFVDFAPGDVYDPDVLLGLQGRLIGMEYYSNIEIVPLKDQAGADRQVPIRVVAERNKANKYRVGVGFATDLGPRFSLDYRRRYIGPRGHKLKAELEIAPVTQSFVAEYRIPFRDPVSDYVQIRPEVYSFDTASRQGTLVKVGALQSVVMPGGWRRNLGVDYRYEDYEVAEDDSDSFSGLVPHASWSRVVADDPINTKNGYRLKLLLQGTARNVLSETSYLSGSLNYKGIRTLGTGNRFIGRMDLGATWAEGIRDVPASQRFFAGGDNSIRGWGLDALGPRDSETGQVIGGRYLAVGSLEYQRSITGPWSGVVFTDFGNAFDPDYNADWEQSAGVGLRFGTPIGPVRVDVAYALTKDPAGFRLHVGLGPDL</sequence>
<evidence type="ECO:0000256" key="11">
    <source>
        <dbReference type="SAM" id="SignalP"/>
    </source>
</evidence>
<evidence type="ECO:0000256" key="9">
    <source>
        <dbReference type="ARBA" id="ARBA00033063"/>
    </source>
</evidence>
<dbReference type="Gene3D" id="2.40.160.50">
    <property type="entry name" value="membrane protein fhac: a member of the omp85/tpsb transporter family"/>
    <property type="match status" value="1"/>
</dbReference>
<organism evidence="14 15">
    <name type="scientific">Thiohalocapsa halophila</name>
    <dbReference type="NCBI Taxonomy" id="69359"/>
    <lineage>
        <taxon>Bacteria</taxon>
        <taxon>Pseudomonadati</taxon>
        <taxon>Pseudomonadota</taxon>
        <taxon>Gammaproteobacteria</taxon>
        <taxon>Chromatiales</taxon>
        <taxon>Chromatiaceae</taxon>
        <taxon>Thiohalocapsa</taxon>
    </lineage>
</organism>
<dbReference type="PANTHER" id="PTHR12815">
    <property type="entry name" value="SORTING AND ASSEMBLY MACHINERY SAMM50 PROTEIN FAMILY MEMBER"/>
    <property type="match status" value="1"/>
</dbReference>
<evidence type="ECO:0000256" key="2">
    <source>
        <dbReference type="ARBA" id="ARBA00010248"/>
    </source>
</evidence>
<keyword evidence="8" id="KW-0998">Cell outer membrane</keyword>
<comment type="similarity">
    <text evidence="2">Belongs to the TamA family.</text>
</comment>
<evidence type="ECO:0000259" key="12">
    <source>
        <dbReference type="Pfam" id="PF01103"/>
    </source>
</evidence>
<evidence type="ECO:0000313" key="14">
    <source>
        <dbReference type="EMBL" id="MBK1629278.1"/>
    </source>
</evidence>
<evidence type="ECO:0000256" key="5">
    <source>
        <dbReference type="ARBA" id="ARBA00022692"/>
    </source>
</evidence>
<proteinExistence type="inferred from homology"/>
<comment type="subcellular location">
    <subcellularLocation>
        <location evidence="1">Cell outer membrane</location>
    </subcellularLocation>
</comment>
<evidence type="ECO:0000313" key="15">
    <source>
        <dbReference type="Proteomes" id="UP000748752"/>
    </source>
</evidence>
<evidence type="ECO:0000256" key="6">
    <source>
        <dbReference type="ARBA" id="ARBA00022729"/>
    </source>
</evidence>
<keyword evidence="7" id="KW-0472">Membrane</keyword>
<keyword evidence="15" id="KW-1185">Reference proteome</keyword>
<keyword evidence="5" id="KW-0812">Transmembrane</keyword>
<feature type="chain" id="PRO_5046698649" description="Translocation and assembly module subunit TamA" evidence="11">
    <location>
        <begin position="36"/>
        <end position="596"/>
    </location>
</feature>
<dbReference type="Pfam" id="PF01103">
    <property type="entry name" value="Omp85"/>
    <property type="match status" value="1"/>
</dbReference>
<accession>A0ABS1CC09</accession>
<dbReference type="InterPro" id="IPR039910">
    <property type="entry name" value="D15-like"/>
</dbReference>
<gene>
    <name evidence="14" type="ORF">CKO31_00725</name>
</gene>
<dbReference type="PANTHER" id="PTHR12815:SF47">
    <property type="entry name" value="TRANSLOCATION AND ASSEMBLY MODULE SUBUNIT TAMA"/>
    <property type="match status" value="1"/>
</dbReference>
<evidence type="ECO:0000256" key="1">
    <source>
        <dbReference type="ARBA" id="ARBA00004442"/>
    </source>
</evidence>
<keyword evidence="4" id="KW-1134">Transmembrane beta strand</keyword>
<evidence type="ECO:0000256" key="3">
    <source>
        <dbReference type="ARBA" id="ARBA00015419"/>
    </source>
</evidence>
<comment type="subunit">
    <text evidence="10">Interacts with TamB to form the translocation and assembly module (TAM).</text>
</comment>
<evidence type="ECO:0000259" key="13">
    <source>
        <dbReference type="Pfam" id="PF17243"/>
    </source>
</evidence>
<protein>
    <recommendedName>
        <fullName evidence="3">Translocation and assembly module subunit TamA</fullName>
    </recommendedName>
    <alternativeName>
        <fullName evidence="9">Autotransporter assembly factor TamA</fullName>
    </alternativeName>
</protein>
<name>A0ABS1CC09_9GAMM</name>
<dbReference type="Gene3D" id="3.10.20.310">
    <property type="entry name" value="membrane protein fhac"/>
    <property type="match status" value="3"/>
</dbReference>
<dbReference type="Pfam" id="PF17243">
    <property type="entry name" value="POTRA_TamA_1"/>
    <property type="match status" value="1"/>
</dbReference>
<dbReference type="InterPro" id="IPR000184">
    <property type="entry name" value="Bac_surfAg_D15"/>
</dbReference>
<dbReference type="InterPro" id="IPR035243">
    <property type="entry name" value="TamA_POTRA_Dom_1"/>
</dbReference>
<dbReference type="Proteomes" id="UP000748752">
    <property type="component" value="Unassembled WGS sequence"/>
</dbReference>
<evidence type="ECO:0000256" key="8">
    <source>
        <dbReference type="ARBA" id="ARBA00023237"/>
    </source>
</evidence>
<dbReference type="EMBL" id="NRRV01000001">
    <property type="protein sequence ID" value="MBK1629278.1"/>
    <property type="molecule type" value="Genomic_DNA"/>
</dbReference>
<evidence type="ECO:0000256" key="10">
    <source>
        <dbReference type="ARBA" id="ARBA00093548"/>
    </source>
</evidence>